<evidence type="ECO:0000259" key="2">
    <source>
        <dbReference type="Pfam" id="PF00535"/>
    </source>
</evidence>
<feature type="transmembrane region" description="Helical" evidence="1">
    <location>
        <begin position="186"/>
        <end position="212"/>
    </location>
</feature>
<keyword evidence="4" id="KW-1185">Reference proteome</keyword>
<dbReference type="CDD" id="cd00761">
    <property type="entry name" value="Glyco_tranf_GTA_type"/>
    <property type="match status" value="1"/>
</dbReference>
<dbReference type="SUPFAM" id="SSF53448">
    <property type="entry name" value="Nucleotide-diphospho-sugar transferases"/>
    <property type="match status" value="1"/>
</dbReference>
<gene>
    <name evidence="3" type="ORF">H8R25_04035</name>
</gene>
<dbReference type="InterPro" id="IPR050834">
    <property type="entry name" value="Glycosyltransf_2"/>
</dbReference>
<dbReference type="Gene3D" id="3.90.550.10">
    <property type="entry name" value="Spore Coat Polysaccharide Biosynthesis Protein SpsA, Chain A"/>
    <property type="match status" value="1"/>
</dbReference>
<keyword evidence="1" id="KW-0472">Membrane</keyword>
<evidence type="ECO:0000313" key="4">
    <source>
        <dbReference type="Proteomes" id="UP000641454"/>
    </source>
</evidence>
<dbReference type="RefSeq" id="WP_187017279.1">
    <property type="nucleotide sequence ID" value="NZ_JACRUK010000005.1"/>
</dbReference>
<feature type="domain" description="Glycosyltransferase 2-like" evidence="2">
    <location>
        <begin position="241"/>
        <end position="358"/>
    </location>
</feature>
<keyword evidence="1" id="KW-1133">Transmembrane helix</keyword>
<dbReference type="EMBL" id="JACRUL010000005">
    <property type="protein sequence ID" value="MBC5843608.1"/>
    <property type="molecule type" value="Genomic_DNA"/>
</dbReference>
<evidence type="ECO:0000313" key="3">
    <source>
        <dbReference type="EMBL" id="MBC5843608.1"/>
    </source>
</evidence>
<proteinExistence type="predicted"/>
<dbReference type="AlphaFoldDB" id="A0A923N0S2"/>
<accession>A0A923N0S2</accession>
<dbReference type="Pfam" id="PF00535">
    <property type="entry name" value="Glycos_transf_2"/>
    <property type="match status" value="1"/>
</dbReference>
<name>A0A923N0S2_9FLAO</name>
<dbReference type="InterPro" id="IPR029044">
    <property type="entry name" value="Nucleotide-diphossugar_trans"/>
</dbReference>
<evidence type="ECO:0000256" key="1">
    <source>
        <dbReference type="SAM" id="Phobius"/>
    </source>
</evidence>
<sequence>MIFIYHTNNAISRVENELGELIDFDATVSVSFGLRQIAAKNPDVVLVWCHVDYAKGLNIEVVNKLFHHNKLMLSFNPNNSFFISEQIGYIDESLFVNVNKKVRFPTWQMSSAVGMIHASVLVKLESIPCQNNLDYYLSSIAKLAMPKGLLCYSEPRLLFDQNNSKEVTASMFTLFRFVKQHYKTRWVFLLFLNLLWYENKLPIFPFFLSLFYKRRVASKINLEDIKVASNENVVQQKTIDVIIPTIGREKYLHDVLKDLAKQTVLPQKVIVVEQNPVDKSVSDLDYLIKESWPFEIKHIFTHQAGACNARNLALQEVESEWVFLADDDNRFESTLIETVFVQLTQYGAYAVSVAYPQNREAVLISNVKQAETFGAGNSFVKKELLNGVSFQKGYEFGYGEDNDFGMQIRNQGIDVLYLPEPRILHLKAPMGGFRTKPKLAWEHDEIQPKPSPTVMLFQINHKTKQQNLGYKTILFFKYYQHQSIKNPFTYFINFKKQWKRSIYWAGKLNTTV</sequence>
<dbReference type="PANTHER" id="PTHR43685">
    <property type="entry name" value="GLYCOSYLTRANSFERASE"/>
    <property type="match status" value="1"/>
</dbReference>
<protein>
    <submittedName>
        <fullName evidence="3">Glycosyltransferase family 2 protein</fullName>
    </submittedName>
</protein>
<comment type="caution">
    <text evidence="3">The sequence shown here is derived from an EMBL/GenBank/DDBJ whole genome shotgun (WGS) entry which is preliminary data.</text>
</comment>
<organism evidence="3 4">
    <name type="scientific">Flavobacterium muglaense</name>
    <dbReference type="NCBI Taxonomy" id="2764716"/>
    <lineage>
        <taxon>Bacteria</taxon>
        <taxon>Pseudomonadati</taxon>
        <taxon>Bacteroidota</taxon>
        <taxon>Flavobacteriia</taxon>
        <taxon>Flavobacteriales</taxon>
        <taxon>Flavobacteriaceae</taxon>
        <taxon>Flavobacterium</taxon>
    </lineage>
</organism>
<dbReference type="InterPro" id="IPR001173">
    <property type="entry name" value="Glyco_trans_2-like"/>
</dbReference>
<reference evidence="3 4" key="1">
    <citation type="submission" date="2020-08" db="EMBL/GenBank/DDBJ databases">
        <title>Description of novel Flavobacterium F-392 isolate.</title>
        <authorList>
            <person name="Saticioglu I.B."/>
            <person name="Duman M."/>
            <person name="Altun S."/>
        </authorList>
    </citation>
    <scope>NUCLEOTIDE SEQUENCE [LARGE SCALE GENOMIC DNA]</scope>
    <source>
        <strain evidence="3 4">F-392</strain>
    </source>
</reference>
<dbReference type="Proteomes" id="UP000641454">
    <property type="component" value="Unassembled WGS sequence"/>
</dbReference>
<keyword evidence="1" id="KW-0812">Transmembrane</keyword>
<dbReference type="PANTHER" id="PTHR43685:SF2">
    <property type="entry name" value="GLYCOSYLTRANSFERASE 2-LIKE DOMAIN-CONTAINING PROTEIN"/>
    <property type="match status" value="1"/>
</dbReference>